<dbReference type="Pfam" id="PF02824">
    <property type="entry name" value="TGS"/>
    <property type="match status" value="1"/>
</dbReference>
<keyword evidence="9" id="KW-1185">Reference proteome</keyword>
<dbReference type="GO" id="GO:0008728">
    <property type="term" value="F:GTP diphosphokinase activity"/>
    <property type="evidence" value="ECO:0007669"/>
    <property type="project" value="UniProtKB-EC"/>
</dbReference>
<dbReference type="InterPro" id="IPR043519">
    <property type="entry name" value="NT_sf"/>
</dbReference>
<dbReference type="FunFam" id="3.10.20.30:FF:000002">
    <property type="entry name" value="GTP pyrophosphokinase (RelA/SpoT)"/>
    <property type="match status" value="1"/>
</dbReference>
<dbReference type="Pfam" id="PF13291">
    <property type="entry name" value="ACT_4"/>
    <property type="match status" value="1"/>
</dbReference>
<comment type="catalytic activity">
    <reaction evidence="3">
        <text>GTP + ATP = guanosine 3'-diphosphate 5'-triphosphate + AMP</text>
        <dbReference type="Rhea" id="RHEA:22088"/>
        <dbReference type="ChEBI" id="CHEBI:30616"/>
        <dbReference type="ChEBI" id="CHEBI:37565"/>
        <dbReference type="ChEBI" id="CHEBI:142410"/>
        <dbReference type="ChEBI" id="CHEBI:456215"/>
        <dbReference type="EC" id="2.7.6.5"/>
    </reaction>
</comment>
<evidence type="ECO:0000313" key="9">
    <source>
        <dbReference type="Proteomes" id="UP000468766"/>
    </source>
</evidence>
<dbReference type="SMART" id="SM00954">
    <property type="entry name" value="RelA_SpoT"/>
    <property type="match status" value="1"/>
</dbReference>
<dbReference type="Gene3D" id="3.30.460.10">
    <property type="entry name" value="Beta Polymerase, domain 2"/>
    <property type="match status" value="1"/>
</dbReference>
<dbReference type="SUPFAM" id="SSF81271">
    <property type="entry name" value="TGS-like"/>
    <property type="match status" value="1"/>
</dbReference>
<proteinExistence type="inferred from homology"/>
<dbReference type="Pfam" id="PF19296">
    <property type="entry name" value="RelA_AH_RIS"/>
    <property type="match status" value="1"/>
</dbReference>
<dbReference type="CDD" id="cd05399">
    <property type="entry name" value="NT_Rel-Spo_like"/>
    <property type="match status" value="1"/>
</dbReference>
<dbReference type="GO" id="GO:0016787">
    <property type="term" value="F:hydrolase activity"/>
    <property type="evidence" value="ECO:0007669"/>
    <property type="project" value="UniProtKB-KW"/>
</dbReference>
<dbReference type="InterPro" id="IPR006674">
    <property type="entry name" value="HD_domain"/>
</dbReference>
<dbReference type="Gene3D" id="1.10.3210.10">
    <property type="entry name" value="Hypothetical protein af1432"/>
    <property type="match status" value="1"/>
</dbReference>
<dbReference type="EMBL" id="WBXO01000013">
    <property type="protein sequence ID" value="KAB2951262.1"/>
    <property type="molecule type" value="Genomic_DNA"/>
</dbReference>
<evidence type="ECO:0000259" key="6">
    <source>
        <dbReference type="PROSITE" id="PS51831"/>
    </source>
</evidence>
<dbReference type="InterPro" id="IPR045600">
    <property type="entry name" value="RelA/SpoT_AH_RIS"/>
</dbReference>
<dbReference type="PANTHER" id="PTHR21262">
    <property type="entry name" value="GUANOSINE-3',5'-BIS DIPHOSPHATE 3'-PYROPHOSPHOHYDROLASE"/>
    <property type="match status" value="1"/>
</dbReference>
<dbReference type="FunFam" id="3.30.460.10:FF:000001">
    <property type="entry name" value="GTP pyrophosphokinase RelA"/>
    <property type="match status" value="1"/>
</dbReference>
<dbReference type="SMART" id="SM00471">
    <property type="entry name" value="HDc"/>
    <property type="match status" value="1"/>
</dbReference>
<evidence type="ECO:0000256" key="2">
    <source>
        <dbReference type="ARBA" id="ARBA00013251"/>
    </source>
</evidence>
<dbReference type="InterPro" id="IPR004095">
    <property type="entry name" value="TGS"/>
</dbReference>
<evidence type="ECO:0000256" key="3">
    <source>
        <dbReference type="ARBA" id="ARBA00048244"/>
    </source>
</evidence>
<gene>
    <name evidence="8" type="ORF">F9B85_12910</name>
</gene>
<comment type="caution">
    <text evidence="8">The sequence shown here is derived from an EMBL/GenBank/DDBJ whole genome shotgun (WGS) entry which is preliminary data.</text>
</comment>
<protein>
    <recommendedName>
        <fullName evidence="2">GTP diphosphokinase</fullName>
        <ecNumber evidence="2">2.7.6.5</ecNumber>
    </recommendedName>
</protein>
<dbReference type="PROSITE" id="PS51880">
    <property type="entry name" value="TGS"/>
    <property type="match status" value="1"/>
</dbReference>
<dbReference type="PANTHER" id="PTHR21262:SF31">
    <property type="entry name" value="GTP PYROPHOSPHOKINASE"/>
    <property type="match status" value="1"/>
</dbReference>
<dbReference type="InterPro" id="IPR012675">
    <property type="entry name" value="Beta-grasp_dom_sf"/>
</dbReference>
<evidence type="ECO:0000259" key="7">
    <source>
        <dbReference type="PROSITE" id="PS51880"/>
    </source>
</evidence>
<dbReference type="InterPro" id="IPR003607">
    <property type="entry name" value="HD/PDEase_dom"/>
</dbReference>
<feature type="domain" description="TGS" evidence="7">
    <location>
        <begin position="393"/>
        <end position="454"/>
    </location>
</feature>
<dbReference type="InterPro" id="IPR045865">
    <property type="entry name" value="ACT-like_dom_sf"/>
</dbReference>
<dbReference type="InterPro" id="IPR002912">
    <property type="entry name" value="ACT_dom"/>
</dbReference>
<organism evidence="8 9">
    <name type="scientific">Heliorestis acidaminivorans</name>
    <dbReference type="NCBI Taxonomy" id="553427"/>
    <lineage>
        <taxon>Bacteria</taxon>
        <taxon>Bacillati</taxon>
        <taxon>Bacillota</taxon>
        <taxon>Clostridia</taxon>
        <taxon>Eubacteriales</taxon>
        <taxon>Heliobacteriaceae</taxon>
        <taxon>Heliorestis</taxon>
    </lineage>
</organism>
<evidence type="ECO:0000313" key="8">
    <source>
        <dbReference type="EMBL" id="KAB2951262.1"/>
    </source>
</evidence>
<dbReference type="GO" id="GO:0015970">
    <property type="term" value="P:guanosine tetraphosphate biosynthetic process"/>
    <property type="evidence" value="ECO:0007669"/>
    <property type="project" value="UniProtKB-UniPathway"/>
</dbReference>
<dbReference type="CDD" id="cd04876">
    <property type="entry name" value="ACT_RelA-SpoT"/>
    <property type="match status" value="1"/>
</dbReference>
<name>A0A6I0ENE3_9FIRM</name>
<sequence length="742" mass="85142">MGGVKMQVTLEQLVERIKSYTNNQADLDFVQRAYRYADDAHTGQFRKSGEPYIFHPMAVAYILADLELDVPTIAAGLLHDVVEDTPITLEQLEADFGAEVALLVDGVTKLSRLEFRSKQEQQVESLRKMFLAMAKDIRVILIKLADRLHNMRTLRHQRPEKQREIAIETIELFAPLANRLGISRMKWELEDLSLRYLEPETYYDLVQRIAVKRQEREKRINEIIDILREKLEAVGIKADISGRPKHFYSIYKKMVNQKKDLSEIYDLIAVRVIVDNLKDCYGALGIIHTIWKPIPLRFKDYIATPKTNMYQSLHTTLLGPVGEPFEVQIRTWDMHRTADYGIAAHWKYKEKSKNQGKNFEEKLAWLRQLLEWQSDQGDAHNFMESLKIEFFSDAVFVFTPKGDVVELPAGSTPLDFAYRIHSNVGHRCMGCKVNGRIVPLDYRLSTGEIVDILTKTTAGPSRDWLNIVKTATARNRIRQWFKKEKREEFIEKGKEALERELKKSNIDTADALKAERLNDISKRFNLQNGEDLCFAIGDGALTVNQVILRIKEELKKEKKYEEEAGPPPEIKPFSGFGKPSQGVRMRGVDNVLIRFSRCCNPLPGDDIVGYITKGRGVSIHRVDCVNLANMPPEDKERMVEVTWDKQSPATYQVEIEVSAFDRERLTTDVMVAVADSKTTINSIYSRATKNKMALINMVVEIRDLGHLNFIFEKISKIKDVLEVRRITPNADGKPEKKGQLSS</sequence>
<dbReference type="Pfam" id="PF04607">
    <property type="entry name" value="RelA_SpoT"/>
    <property type="match status" value="1"/>
</dbReference>
<feature type="domain" description="ACT" evidence="5">
    <location>
        <begin position="654"/>
        <end position="728"/>
    </location>
</feature>
<dbReference type="InterPro" id="IPR033655">
    <property type="entry name" value="TGS_RelA/SpoT"/>
</dbReference>
<dbReference type="UniPathway" id="UPA00908">
    <property type="reaction ID" value="UER00884"/>
</dbReference>
<dbReference type="CDD" id="cd00077">
    <property type="entry name" value="HDc"/>
    <property type="match status" value="1"/>
</dbReference>
<comment type="similarity">
    <text evidence="4">Belongs to the relA/spoT family.</text>
</comment>
<dbReference type="FunFam" id="1.10.3210.10:FF:000001">
    <property type="entry name" value="GTP pyrophosphokinase RelA"/>
    <property type="match status" value="1"/>
</dbReference>
<dbReference type="SUPFAM" id="SSF81301">
    <property type="entry name" value="Nucleotidyltransferase"/>
    <property type="match status" value="1"/>
</dbReference>
<feature type="domain" description="HD" evidence="6">
    <location>
        <begin position="52"/>
        <end position="151"/>
    </location>
</feature>
<evidence type="ECO:0000256" key="1">
    <source>
        <dbReference type="ARBA" id="ARBA00004976"/>
    </source>
</evidence>
<dbReference type="GO" id="GO:0005886">
    <property type="term" value="C:plasma membrane"/>
    <property type="evidence" value="ECO:0007669"/>
    <property type="project" value="TreeGrafter"/>
</dbReference>
<dbReference type="PROSITE" id="PS51671">
    <property type="entry name" value="ACT"/>
    <property type="match status" value="1"/>
</dbReference>
<dbReference type="Proteomes" id="UP000468766">
    <property type="component" value="Unassembled WGS sequence"/>
</dbReference>
<accession>A0A6I0ENE3</accession>
<dbReference type="OrthoDB" id="9805041at2"/>
<comment type="pathway">
    <text evidence="1">Purine metabolism; ppGpp biosynthesis; ppGpp from GTP: step 1/2.</text>
</comment>
<evidence type="ECO:0000259" key="5">
    <source>
        <dbReference type="PROSITE" id="PS51671"/>
    </source>
</evidence>
<dbReference type="InterPro" id="IPR012676">
    <property type="entry name" value="TGS-like"/>
</dbReference>
<dbReference type="PROSITE" id="PS51831">
    <property type="entry name" value="HD"/>
    <property type="match status" value="1"/>
</dbReference>
<dbReference type="EC" id="2.7.6.5" evidence="2"/>
<dbReference type="SUPFAM" id="SSF109604">
    <property type="entry name" value="HD-domain/PDEase-like"/>
    <property type="match status" value="1"/>
</dbReference>
<dbReference type="AlphaFoldDB" id="A0A6I0ENE3"/>
<dbReference type="Gene3D" id="3.30.70.260">
    <property type="match status" value="1"/>
</dbReference>
<dbReference type="InterPro" id="IPR004811">
    <property type="entry name" value="RelA/Spo_fam"/>
</dbReference>
<evidence type="ECO:0000256" key="4">
    <source>
        <dbReference type="RuleBase" id="RU003847"/>
    </source>
</evidence>
<comment type="function">
    <text evidence="4">In eubacteria ppGpp (guanosine 3'-diphosphate 5'-diphosphate) is a mediator of the stringent response that coordinates a variety of cellular activities in response to changes in nutritional abundance.</text>
</comment>
<dbReference type="Pfam" id="PF13328">
    <property type="entry name" value="HD_4"/>
    <property type="match status" value="1"/>
</dbReference>
<dbReference type="Gene3D" id="3.10.20.30">
    <property type="match status" value="1"/>
</dbReference>
<dbReference type="NCBIfam" id="TIGR00691">
    <property type="entry name" value="spoT_relA"/>
    <property type="match status" value="1"/>
</dbReference>
<dbReference type="InterPro" id="IPR007685">
    <property type="entry name" value="RelA_SpoT"/>
</dbReference>
<dbReference type="CDD" id="cd01668">
    <property type="entry name" value="TGS_RSH"/>
    <property type="match status" value="1"/>
</dbReference>
<reference evidence="8 9" key="1">
    <citation type="submission" date="2019-10" db="EMBL/GenBank/DDBJ databases">
        <title>Whole-genome sequence of the extremophile Heliorestis acidaminivorans DSM 24790.</title>
        <authorList>
            <person name="Kyndt J.A."/>
            <person name="Meyer T.E."/>
        </authorList>
    </citation>
    <scope>NUCLEOTIDE SEQUENCE [LARGE SCALE GENOMIC DNA]</scope>
    <source>
        <strain evidence="8 9">DSM 24790</strain>
    </source>
</reference>
<keyword evidence="8" id="KW-0378">Hydrolase</keyword>
<dbReference type="SUPFAM" id="SSF55021">
    <property type="entry name" value="ACT-like"/>
    <property type="match status" value="1"/>
</dbReference>